<dbReference type="Pfam" id="PF23005">
    <property type="entry name" value="DUF7032"/>
    <property type="match status" value="1"/>
</dbReference>
<gene>
    <name evidence="3" type="ORF">CCAM_LOCUS32645</name>
</gene>
<dbReference type="Gene3D" id="1.25.10.10">
    <property type="entry name" value="Leucine-rich Repeat Variant"/>
    <property type="match status" value="1"/>
</dbReference>
<dbReference type="InterPro" id="IPR000225">
    <property type="entry name" value="Armadillo"/>
</dbReference>
<dbReference type="EMBL" id="OOIL02004257">
    <property type="protein sequence ID" value="VFQ90869.1"/>
    <property type="molecule type" value="Genomic_DNA"/>
</dbReference>
<dbReference type="PANTHER" id="PTHR46043">
    <property type="entry name" value="ARM REPEAT SUPERFAMILY PROTEIN"/>
    <property type="match status" value="1"/>
</dbReference>
<dbReference type="AlphaFoldDB" id="A0A484MQS9"/>
<reference evidence="3 4" key="1">
    <citation type="submission" date="2018-04" db="EMBL/GenBank/DDBJ databases">
        <authorList>
            <person name="Vogel A."/>
        </authorList>
    </citation>
    <scope>NUCLEOTIDE SEQUENCE [LARGE SCALE GENOMIC DNA]</scope>
</reference>
<dbReference type="OrthoDB" id="7537227at2759"/>
<evidence type="ECO:0000313" key="4">
    <source>
        <dbReference type="Proteomes" id="UP000595140"/>
    </source>
</evidence>
<dbReference type="SUPFAM" id="SSF48371">
    <property type="entry name" value="ARM repeat"/>
    <property type="match status" value="1"/>
</dbReference>
<dbReference type="PANTHER" id="PTHR46043:SF2">
    <property type="entry name" value="ARM REPEAT SUPERFAMILY PROTEIN"/>
    <property type="match status" value="1"/>
</dbReference>
<evidence type="ECO:0000259" key="2">
    <source>
        <dbReference type="Pfam" id="PF23005"/>
    </source>
</evidence>
<evidence type="ECO:0000256" key="1">
    <source>
        <dbReference type="ARBA" id="ARBA00022737"/>
    </source>
</evidence>
<name>A0A484MQS9_9ASTE</name>
<protein>
    <recommendedName>
        <fullName evidence="2">DUF7032 domain-containing protein</fullName>
    </recommendedName>
</protein>
<evidence type="ECO:0000313" key="3">
    <source>
        <dbReference type="EMBL" id="VFQ90869.1"/>
    </source>
</evidence>
<organism evidence="3 4">
    <name type="scientific">Cuscuta campestris</name>
    <dbReference type="NCBI Taxonomy" id="132261"/>
    <lineage>
        <taxon>Eukaryota</taxon>
        <taxon>Viridiplantae</taxon>
        <taxon>Streptophyta</taxon>
        <taxon>Embryophyta</taxon>
        <taxon>Tracheophyta</taxon>
        <taxon>Spermatophyta</taxon>
        <taxon>Magnoliopsida</taxon>
        <taxon>eudicotyledons</taxon>
        <taxon>Gunneridae</taxon>
        <taxon>Pentapetalae</taxon>
        <taxon>asterids</taxon>
        <taxon>lamiids</taxon>
        <taxon>Solanales</taxon>
        <taxon>Convolvulaceae</taxon>
        <taxon>Cuscuteae</taxon>
        <taxon>Cuscuta</taxon>
        <taxon>Cuscuta subgen. Grammica</taxon>
        <taxon>Cuscuta sect. Cleistogrammica</taxon>
    </lineage>
</organism>
<dbReference type="SMART" id="SM00185">
    <property type="entry name" value="ARM"/>
    <property type="match status" value="5"/>
</dbReference>
<dbReference type="InterPro" id="IPR011989">
    <property type="entry name" value="ARM-like"/>
</dbReference>
<accession>A0A484MQS9</accession>
<dbReference type="InterPro" id="IPR016024">
    <property type="entry name" value="ARM-type_fold"/>
</dbReference>
<keyword evidence="4" id="KW-1185">Reference proteome</keyword>
<sequence length="643" mass="69748">MQSSGDELPPSLAQTLDRISLLLSQLLPSSLSVKSFTSRWQVLRSKLAAIKSLVSEISNSPHWSDNALLPMLLPDLHSTLVRVRTLCLQCSDPSFVPGKLLMQSDLDMAAGWLSRQINQLDVLCRSGVLHQSTAIVLSHPSSASTREDLVLFIRDIFTRIQIGGVEFQRKALESLSDLDMAAGWLSRQINQLDVLCRSGVLHQSTAIVLSHPSSASTREDLVLFIRDIFTRIQIGGVEFQRKALESLVQLLTEEDKSAPLVAKEGHIACLINLLDLNADLATRELAVIAVAALVSASYLASKCVFEEGGLGALLKVIESGSIAVKEKAAMAVECITSDPENAWAISAYGGVPVLVDLCKSGSISAQIHGVGSIRNVSINEDVRIALAEEGAIPVLLQLLLSCNSSAEEKAANCLAIMASSGKYHRDLLLKENALQRLLQFLLHESSSSNSSHHILQAIQSLSAYDSASKQYLSSSSAFITKLAELLMHGNTMTQYTCASLLSDLEIRESDKRAISGCMGKLVKLMASAKPDGMQEAAGNALLSLLTVKSNRRGFVRDEKNLMKLSQMLDPKNDSVSKKFPVAVVRAIMAGWWSKGCRRLLVAAGVNVHLQSLSQMQVVGAKKALQKLSGSRFKNLFTCAWKHE</sequence>
<proteinExistence type="predicted"/>
<keyword evidence="1" id="KW-0677">Repeat</keyword>
<feature type="domain" description="DUF7032" evidence="2">
    <location>
        <begin position="19"/>
        <end position="128"/>
    </location>
</feature>
<dbReference type="InterPro" id="IPR054296">
    <property type="entry name" value="DUF7032"/>
</dbReference>
<dbReference type="Proteomes" id="UP000595140">
    <property type="component" value="Unassembled WGS sequence"/>
</dbReference>